<evidence type="ECO:0000313" key="3">
    <source>
        <dbReference type="Proteomes" id="UP000315700"/>
    </source>
</evidence>
<dbReference type="InterPro" id="IPR009081">
    <property type="entry name" value="PP-bd_ACP"/>
</dbReference>
<dbReference type="SUPFAM" id="SSF47336">
    <property type="entry name" value="ACP-like"/>
    <property type="match status" value="1"/>
</dbReference>
<evidence type="ECO:0000259" key="1">
    <source>
        <dbReference type="PROSITE" id="PS50075"/>
    </source>
</evidence>
<dbReference type="RefSeq" id="WP_145034455.1">
    <property type="nucleotide sequence ID" value="NZ_CP036271.1"/>
</dbReference>
<keyword evidence="3" id="KW-1185">Reference proteome</keyword>
<dbReference type="Pfam" id="PF00550">
    <property type="entry name" value="PP-binding"/>
    <property type="match status" value="1"/>
</dbReference>
<dbReference type="Gene3D" id="1.10.1200.10">
    <property type="entry name" value="ACP-like"/>
    <property type="match status" value="1"/>
</dbReference>
<evidence type="ECO:0000313" key="2">
    <source>
        <dbReference type="EMBL" id="QDT57066.1"/>
    </source>
</evidence>
<dbReference type="Proteomes" id="UP000315700">
    <property type="component" value="Chromosome"/>
</dbReference>
<reference evidence="2 3" key="1">
    <citation type="submission" date="2019-02" db="EMBL/GenBank/DDBJ databases">
        <title>Deep-cultivation of Planctomycetes and their phenomic and genomic characterization uncovers novel biology.</title>
        <authorList>
            <person name="Wiegand S."/>
            <person name="Jogler M."/>
            <person name="Boedeker C."/>
            <person name="Pinto D."/>
            <person name="Vollmers J."/>
            <person name="Rivas-Marin E."/>
            <person name="Kohn T."/>
            <person name="Peeters S.H."/>
            <person name="Heuer A."/>
            <person name="Rast P."/>
            <person name="Oberbeckmann S."/>
            <person name="Bunk B."/>
            <person name="Jeske O."/>
            <person name="Meyerdierks A."/>
            <person name="Storesund J.E."/>
            <person name="Kallscheuer N."/>
            <person name="Luecker S."/>
            <person name="Lage O.M."/>
            <person name="Pohl T."/>
            <person name="Merkel B.J."/>
            <person name="Hornburger P."/>
            <person name="Mueller R.-W."/>
            <person name="Bruemmer F."/>
            <person name="Labrenz M."/>
            <person name="Spormann A.M."/>
            <person name="Op den Camp H."/>
            <person name="Overmann J."/>
            <person name="Amann R."/>
            <person name="Jetten M.S.M."/>
            <person name="Mascher T."/>
            <person name="Medema M.H."/>
            <person name="Devos D.P."/>
            <person name="Kaster A.-K."/>
            <person name="Ovreas L."/>
            <person name="Rohde M."/>
            <person name="Galperin M.Y."/>
            <person name="Jogler C."/>
        </authorList>
    </citation>
    <scope>NUCLEOTIDE SEQUENCE [LARGE SCALE GENOMIC DNA]</scope>
    <source>
        <strain evidence="2 3">Pan44</strain>
    </source>
</reference>
<name>A0A517SLR4_9PLAN</name>
<protein>
    <submittedName>
        <fullName evidence="2">Acyl carrier protein</fullName>
    </submittedName>
</protein>
<proteinExistence type="predicted"/>
<accession>A0A517SLR4</accession>
<gene>
    <name evidence="2" type="primary">acpP_3</name>
    <name evidence="2" type="ORF">Pan44_51310</name>
</gene>
<dbReference type="OrthoDB" id="288956at2"/>
<organism evidence="2 3">
    <name type="scientific">Caulifigura coniformis</name>
    <dbReference type="NCBI Taxonomy" id="2527983"/>
    <lineage>
        <taxon>Bacteria</taxon>
        <taxon>Pseudomonadati</taxon>
        <taxon>Planctomycetota</taxon>
        <taxon>Planctomycetia</taxon>
        <taxon>Planctomycetales</taxon>
        <taxon>Planctomycetaceae</taxon>
        <taxon>Caulifigura</taxon>
    </lineage>
</organism>
<dbReference type="PROSITE" id="PS50075">
    <property type="entry name" value="CARRIER"/>
    <property type="match status" value="1"/>
</dbReference>
<sequence length="126" mass="13907">MSELKVVSWEAVREIVADTLAVDLEEVTPESNFFADLGGESIDIIDLGFRCRQALGVTPQFSRLSASDWEVDETGVLLPESRRRIEQAFPLMAEKLPTGPFHWQQLFSVAAIWEIVADAAGESASP</sequence>
<dbReference type="AlphaFoldDB" id="A0A517SLR4"/>
<dbReference type="InParanoid" id="A0A517SLR4"/>
<dbReference type="EMBL" id="CP036271">
    <property type="protein sequence ID" value="QDT57066.1"/>
    <property type="molecule type" value="Genomic_DNA"/>
</dbReference>
<feature type="domain" description="Carrier" evidence="1">
    <location>
        <begin position="6"/>
        <end position="96"/>
    </location>
</feature>
<dbReference type="InterPro" id="IPR036736">
    <property type="entry name" value="ACP-like_sf"/>
</dbReference>
<dbReference type="KEGG" id="ccos:Pan44_51310"/>